<proteinExistence type="predicted"/>
<feature type="region of interest" description="Disordered" evidence="1">
    <location>
        <begin position="512"/>
        <end position="551"/>
    </location>
</feature>
<feature type="compositionally biased region" description="Basic and acidic residues" evidence="1">
    <location>
        <begin position="538"/>
        <end position="551"/>
    </location>
</feature>
<organism evidence="3">
    <name type="scientific">Tanacetum cinerariifolium</name>
    <name type="common">Dalmatian daisy</name>
    <name type="synonym">Chrysanthemum cinerariifolium</name>
    <dbReference type="NCBI Taxonomy" id="118510"/>
    <lineage>
        <taxon>Eukaryota</taxon>
        <taxon>Viridiplantae</taxon>
        <taxon>Streptophyta</taxon>
        <taxon>Embryophyta</taxon>
        <taxon>Tracheophyta</taxon>
        <taxon>Spermatophyta</taxon>
        <taxon>Magnoliopsida</taxon>
        <taxon>eudicotyledons</taxon>
        <taxon>Gunneridae</taxon>
        <taxon>Pentapetalae</taxon>
        <taxon>asterids</taxon>
        <taxon>campanulids</taxon>
        <taxon>Asterales</taxon>
        <taxon>Asteraceae</taxon>
        <taxon>Asteroideae</taxon>
        <taxon>Anthemideae</taxon>
        <taxon>Anthemidinae</taxon>
        <taxon>Tanacetum</taxon>
    </lineage>
</organism>
<comment type="caution">
    <text evidence="3">The sequence shown here is derived from an EMBL/GenBank/DDBJ whole genome shotgun (WGS) entry which is preliminary data.</text>
</comment>
<dbReference type="AlphaFoldDB" id="A0A6L2NTF0"/>
<name>A0A6L2NTF0_TANCI</name>
<dbReference type="InterPro" id="IPR052566">
    <property type="entry name" value="Non-lysos_glucosylceramidase"/>
</dbReference>
<reference evidence="3" key="1">
    <citation type="journal article" date="2019" name="Sci. Rep.">
        <title>Draft genome of Tanacetum cinerariifolium, the natural source of mosquito coil.</title>
        <authorList>
            <person name="Yamashiro T."/>
            <person name="Shiraishi A."/>
            <person name="Satake H."/>
            <person name="Nakayama K."/>
        </authorList>
    </citation>
    <scope>NUCLEOTIDE SEQUENCE</scope>
</reference>
<gene>
    <name evidence="3" type="ORF">Tci_060885</name>
</gene>
<evidence type="ECO:0000313" key="3">
    <source>
        <dbReference type="EMBL" id="GEU88907.1"/>
    </source>
</evidence>
<dbReference type="PANTHER" id="PTHR12654:SF0">
    <property type="entry name" value="NON-LYSOSOMAL GLUCOSYLCERAMIDASE"/>
    <property type="match status" value="1"/>
</dbReference>
<protein>
    <submittedName>
        <fullName evidence="3">Non-lysosomal glucosylceramidase-like isoform X2</fullName>
    </submittedName>
</protein>
<accession>A0A6L2NTF0</accession>
<sequence length="759" mass="84868">MKMYMKITPNDEIAIDAIPLATKPSIIVDWKIIKEGKISSYYLIRVDGSSKRYSSMIQMLQHIDREDLESLWKLVKAMYGNIRPEEGYERVLWGDLKEMFKLDIEKKSQHRAKVNERLNQVSTEVRTVKQELGAVRSDLSKIMKVLSTLKLSNEQSSPKGGSFRVYIALKEGPKQSTLQFDDIGFPIPHSKEQPEGSNRGDNGAIITGRIIECESLKYPYLIERILMGRSTSKITLSFMGMIEETVVGEISTVTRGYFSAVRVMQPEGLYHAMKLSIMIDDNKLNGVVGKSAPKPPTGGNNAGQIYNGSDSTHWSVNNSKIKLTSAPTGQLKAFKRLMDAKIAEKRSKGICFRCDEKFPPGHTCASKTLHVLLVRDEEEDEDSDPEHVHLDSVEVSLNFVMGFTTPRTMKIQGIDMNKSQREKPASLTQENSIGATSHFIGDHVNEPFMGEDGIDGHFDQENFNNGATFPSSAWEANCVAVSASTWVEPNGKYIMTLGETDIYQGFKKTNIPNGIKNNDSTNEMGSSLTSSSEDETDVPEKDDKTSSTDLFTKSHDTKEDVGHFLYLEGVEYIIEFSKAVLTEDTRKVKFLTEGNSGIRKVKASSGLPNLFDDNKIRSSLQKIYDFNVMKVRGGRMRAVNGMHPNGKGIRLILPNSCVRWLFVYTWCRPMRKKGCATWDGGNSTWGGRVRVFGTVLVSLGAQEIAWGRGEFLAGKTGWGHCLVVRVWWIGKFGPPGLEKIASCFRYLRFGNIAEMVLVV</sequence>
<dbReference type="PANTHER" id="PTHR12654">
    <property type="entry name" value="BILE ACID BETA-GLUCOSIDASE-RELATED"/>
    <property type="match status" value="1"/>
</dbReference>
<dbReference type="InterPro" id="IPR006775">
    <property type="entry name" value="GH116_catalytic"/>
</dbReference>
<feature type="domain" description="Glycosyl-hydrolase family 116 catalytic region" evidence="2">
    <location>
        <begin position="604"/>
        <end position="651"/>
    </location>
</feature>
<dbReference type="GO" id="GO:0008422">
    <property type="term" value="F:beta-glucosidase activity"/>
    <property type="evidence" value="ECO:0007669"/>
    <property type="project" value="TreeGrafter"/>
</dbReference>
<evidence type="ECO:0000256" key="1">
    <source>
        <dbReference type="SAM" id="MobiDB-lite"/>
    </source>
</evidence>
<dbReference type="EMBL" id="BKCJ010009849">
    <property type="protein sequence ID" value="GEU88907.1"/>
    <property type="molecule type" value="Genomic_DNA"/>
</dbReference>
<evidence type="ECO:0000259" key="2">
    <source>
        <dbReference type="Pfam" id="PF04685"/>
    </source>
</evidence>
<feature type="compositionally biased region" description="Low complexity" evidence="1">
    <location>
        <begin position="520"/>
        <end position="531"/>
    </location>
</feature>
<dbReference type="Pfam" id="PF04685">
    <property type="entry name" value="DUF608"/>
    <property type="match status" value="1"/>
</dbReference>